<keyword evidence="1" id="KW-0548">Nucleotidyltransferase</keyword>
<protein>
    <submittedName>
        <fullName evidence="1">Acylneuraminate cytidylyltransferase family protein</fullName>
    </submittedName>
</protein>
<dbReference type="InterPro" id="IPR003329">
    <property type="entry name" value="Cytidylyl_trans"/>
</dbReference>
<dbReference type="GO" id="GO:0008781">
    <property type="term" value="F:N-acylneuraminate cytidylyltransferase activity"/>
    <property type="evidence" value="ECO:0007669"/>
    <property type="project" value="TreeGrafter"/>
</dbReference>
<dbReference type="InterPro" id="IPR029044">
    <property type="entry name" value="Nucleotide-diphossugar_trans"/>
</dbReference>
<gene>
    <name evidence="1" type="ORF">NGX11_00665</name>
</gene>
<dbReference type="Gene3D" id="3.90.550.10">
    <property type="entry name" value="Spore Coat Polysaccharide Biosynthesis Protein SpsA, Chain A"/>
    <property type="match status" value="1"/>
</dbReference>
<sequence>MNKTFLAIIPARGGSKRLPRKNILDLCGKPLISWSIEAALKSKYISKVVVSSDDEEILNISSNFGADIIKRPYELANDTATTFDAVKHTIDNFENYDYIVLLQPTSPLRNEKHIDEAIELLEEKQADAIVSVCEMDHSPLWSNTLPKDGNMNNFLRDEVLNKRSQDLEKYYRVNGAVYICKTDKLLENKSFFLKDNIFAYIMDRKSSIDIDEEIDFLFAQRVIELI</sequence>
<dbReference type="RefSeq" id="WP_263514599.1">
    <property type="nucleotide sequence ID" value="NZ_CP099556.1"/>
</dbReference>
<dbReference type="AlphaFoldDB" id="A0AA46NEF5"/>
<dbReference type="PANTHER" id="PTHR21485">
    <property type="entry name" value="HAD SUPERFAMILY MEMBERS CMAS AND KDSC"/>
    <property type="match status" value="1"/>
</dbReference>
<reference evidence="1" key="1">
    <citation type="journal article" date="2022" name="Front. Microbiol.">
        <title>Species classification and novel plasmid identifications in Arcobacter cryaerophilus and Arcobacter cryaerophilus-like organisms.</title>
        <authorList>
            <person name="Zhou G."/>
            <person name="Wang M."/>
            <person name="Wang H."/>
            <person name="Chen X."/>
            <person name="Gu Y."/>
            <person name="Shao Z."/>
            <person name="Zhang J."/>
            <person name="Zhang M."/>
        </authorList>
    </citation>
    <scope>NUCLEOTIDE SEQUENCE</scope>
    <source>
        <strain evidence="1">ICDCAC48</strain>
    </source>
</reference>
<dbReference type="PANTHER" id="PTHR21485:SF6">
    <property type="entry name" value="N-ACYLNEURAMINATE CYTIDYLYLTRANSFERASE-RELATED"/>
    <property type="match status" value="1"/>
</dbReference>
<dbReference type="EMBL" id="CP099556">
    <property type="protein sequence ID" value="UYF43472.1"/>
    <property type="molecule type" value="Genomic_DNA"/>
</dbReference>
<keyword evidence="1" id="KW-0808">Transferase</keyword>
<evidence type="ECO:0000313" key="1">
    <source>
        <dbReference type="EMBL" id="UYF43472.1"/>
    </source>
</evidence>
<name>A0AA46NEF5_9BACT</name>
<dbReference type="InterPro" id="IPR050793">
    <property type="entry name" value="CMP-NeuNAc_synthase"/>
</dbReference>
<evidence type="ECO:0000313" key="2">
    <source>
        <dbReference type="Proteomes" id="UP001164100"/>
    </source>
</evidence>
<dbReference type="CDD" id="cd02513">
    <property type="entry name" value="CMP-NeuAc_Synthase"/>
    <property type="match status" value="1"/>
</dbReference>
<proteinExistence type="predicted"/>
<organism evidence="1 2">
    <name type="scientific">Aliarcobacter cryaerophilus</name>
    <dbReference type="NCBI Taxonomy" id="28198"/>
    <lineage>
        <taxon>Bacteria</taxon>
        <taxon>Pseudomonadati</taxon>
        <taxon>Campylobacterota</taxon>
        <taxon>Epsilonproteobacteria</taxon>
        <taxon>Campylobacterales</taxon>
        <taxon>Arcobacteraceae</taxon>
        <taxon>Aliarcobacter</taxon>
    </lineage>
</organism>
<dbReference type="Proteomes" id="UP001164100">
    <property type="component" value="Chromosome"/>
</dbReference>
<accession>A0AA46NEF5</accession>
<dbReference type="Pfam" id="PF02348">
    <property type="entry name" value="CTP_transf_3"/>
    <property type="match status" value="1"/>
</dbReference>
<dbReference type="SUPFAM" id="SSF53448">
    <property type="entry name" value="Nucleotide-diphospho-sugar transferases"/>
    <property type="match status" value="1"/>
</dbReference>